<dbReference type="PANTHER" id="PTHR42879:SF2">
    <property type="entry name" value="3-OXOACYL-[ACYL-CARRIER-PROTEIN] REDUCTASE FABG"/>
    <property type="match status" value="1"/>
</dbReference>
<dbReference type="EMBL" id="JAUSVX010000002">
    <property type="protein sequence ID" value="MDQ0468966.1"/>
    <property type="molecule type" value="Genomic_DNA"/>
</dbReference>
<name>A0ABU0J3X4_9HYPH</name>
<dbReference type="NCBIfam" id="NF009466">
    <property type="entry name" value="PRK12826.1-2"/>
    <property type="match status" value="1"/>
</dbReference>
<dbReference type="RefSeq" id="WP_307270874.1">
    <property type="nucleotide sequence ID" value="NZ_JAUSVX010000002.1"/>
</dbReference>
<comment type="similarity">
    <text evidence="1">Belongs to the short-chain dehydrogenases/reductases (SDR) family.</text>
</comment>
<evidence type="ECO:0000259" key="2">
    <source>
        <dbReference type="SMART" id="SM00822"/>
    </source>
</evidence>
<dbReference type="PRINTS" id="PR00081">
    <property type="entry name" value="GDHRDH"/>
</dbReference>
<evidence type="ECO:0000313" key="3">
    <source>
        <dbReference type="EMBL" id="MDQ0468966.1"/>
    </source>
</evidence>
<evidence type="ECO:0000256" key="1">
    <source>
        <dbReference type="ARBA" id="ARBA00006484"/>
    </source>
</evidence>
<dbReference type="SUPFAM" id="SSF51735">
    <property type="entry name" value="NAD(P)-binding Rossmann-fold domains"/>
    <property type="match status" value="1"/>
</dbReference>
<organism evidence="3 4">
    <name type="scientific">Labrys wisconsinensis</name>
    <dbReference type="NCBI Taxonomy" id="425677"/>
    <lineage>
        <taxon>Bacteria</taxon>
        <taxon>Pseudomonadati</taxon>
        <taxon>Pseudomonadota</taxon>
        <taxon>Alphaproteobacteria</taxon>
        <taxon>Hyphomicrobiales</taxon>
        <taxon>Xanthobacteraceae</taxon>
        <taxon>Labrys</taxon>
    </lineage>
</organism>
<dbReference type="InterPro" id="IPR002347">
    <property type="entry name" value="SDR_fam"/>
</dbReference>
<dbReference type="InterPro" id="IPR057326">
    <property type="entry name" value="KR_dom"/>
</dbReference>
<gene>
    <name evidence="3" type="ORF">QO011_001966</name>
</gene>
<dbReference type="Gene3D" id="3.40.50.720">
    <property type="entry name" value="NAD(P)-binding Rossmann-like Domain"/>
    <property type="match status" value="1"/>
</dbReference>
<dbReference type="SMART" id="SM00822">
    <property type="entry name" value="PKS_KR"/>
    <property type="match status" value="1"/>
</dbReference>
<dbReference type="InterPro" id="IPR036291">
    <property type="entry name" value="NAD(P)-bd_dom_sf"/>
</dbReference>
<dbReference type="PRINTS" id="PR00080">
    <property type="entry name" value="SDRFAMILY"/>
</dbReference>
<accession>A0ABU0J3X4</accession>
<dbReference type="InterPro" id="IPR050259">
    <property type="entry name" value="SDR"/>
</dbReference>
<evidence type="ECO:0000313" key="4">
    <source>
        <dbReference type="Proteomes" id="UP001242480"/>
    </source>
</evidence>
<comment type="caution">
    <text evidence="3">The sequence shown here is derived from an EMBL/GenBank/DDBJ whole genome shotgun (WGS) entry which is preliminary data.</text>
</comment>
<dbReference type="Proteomes" id="UP001242480">
    <property type="component" value="Unassembled WGS sequence"/>
</dbReference>
<proteinExistence type="inferred from homology"/>
<feature type="domain" description="Ketoreductase" evidence="2">
    <location>
        <begin position="10"/>
        <end position="190"/>
    </location>
</feature>
<protein>
    <submittedName>
        <fullName evidence="3">3-oxoacyl-[acyl-carrier protein] reductase</fullName>
        <ecNumber evidence="3">1.1.1.100</ecNumber>
    </submittedName>
</protein>
<keyword evidence="4" id="KW-1185">Reference proteome</keyword>
<reference evidence="3 4" key="1">
    <citation type="submission" date="2023-07" db="EMBL/GenBank/DDBJ databases">
        <title>Genomic Encyclopedia of Type Strains, Phase IV (KMG-IV): sequencing the most valuable type-strain genomes for metagenomic binning, comparative biology and taxonomic classification.</title>
        <authorList>
            <person name="Goeker M."/>
        </authorList>
    </citation>
    <scope>NUCLEOTIDE SEQUENCE [LARGE SCALE GENOMIC DNA]</scope>
    <source>
        <strain evidence="3 4">DSM 19619</strain>
    </source>
</reference>
<dbReference type="GO" id="GO:0004316">
    <property type="term" value="F:3-oxoacyl-[acyl-carrier-protein] reductase (NADPH) activity"/>
    <property type="evidence" value="ECO:0007669"/>
    <property type="project" value="UniProtKB-EC"/>
</dbReference>
<dbReference type="Pfam" id="PF13561">
    <property type="entry name" value="adh_short_C2"/>
    <property type="match status" value="1"/>
</dbReference>
<dbReference type="PANTHER" id="PTHR42879">
    <property type="entry name" value="3-OXOACYL-(ACYL-CARRIER-PROTEIN) REDUCTASE"/>
    <property type="match status" value="1"/>
</dbReference>
<dbReference type="EC" id="1.1.1.100" evidence="3"/>
<keyword evidence="3" id="KW-0560">Oxidoreductase</keyword>
<sequence length="250" mass="25411">MSEGRELAGRVAIVTGGARNIGRVIALELAGAGAAVMVNARNSLDEAEAVVEAIARSGGTAAAMLADVTDPEAVDALIEATAAKFGGIDILVNNAAVRRETPFAELAFAEWREVLSIILDGAFLTAHAALPHLERSSQGAVVNIGGLSGHSGAANRAHVVAAKAGLAGFTRGLAHDLAPKGITVNCVSPGMIDTVRSGAAVPSHHAVHQPPVGRRGRPDEVAALVRYLCGPAARYITGQTIHANGGAYMA</sequence>